<dbReference type="Pfam" id="PF09992">
    <property type="entry name" value="NAGPA"/>
    <property type="match status" value="1"/>
</dbReference>
<dbReference type="EMBL" id="LBSA01000022">
    <property type="protein sequence ID" value="KKQ08567.1"/>
    <property type="molecule type" value="Genomic_DNA"/>
</dbReference>
<feature type="domain" description="Phosphodiester glycosidase" evidence="2">
    <location>
        <begin position="229"/>
        <end position="398"/>
    </location>
</feature>
<feature type="transmembrane region" description="Helical" evidence="1">
    <location>
        <begin position="20"/>
        <end position="39"/>
    </location>
</feature>
<dbReference type="Proteomes" id="UP000034492">
    <property type="component" value="Unassembled WGS sequence"/>
</dbReference>
<evidence type="ECO:0000313" key="3">
    <source>
        <dbReference type="EMBL" id="KKQ08567.1"/>
    </source>
</evidence>
<sequence length="401" mass="43284">MLKLPFLDKLSSLNPNFKLLLLVLFIASTVALLSTLFVYSEINRKEQETLNVLLNYAAVDLKQTEEQFNEIKTTDQVQLNLKLLKENKDINENYKLAIKSYEEILKLKESNQKTEELDKLFAKVLTLLSERNYSEANKNILDLNKKIADLTPKAPATAKIPENVKVSNTPPGVGYSQQRVDVEGLGSYLVSIISADLNSTRVIVDTASGEDCSNACPTLPLGEYVSRNGAFAGVNGSYFCPEAYPSCAGKTNSFDTLLMNKNKVYFNSDNNVFSTVPAIIFSGNSGRIVGASSEWGRDTSVDTVIANHPALVMGGNVSFGGNDDPKQGSKGNRSFVGFTDSTVYIGVVHNATVAESARVLAAMGVQNALNLDSGGSTALWSGGYKVGPGRNIANAVLLVGK</sequence>
<comment type="caution">
    <text evidence="3">The sequence shown here is derived from an EMBL/GenBank/DDBJ whole genome shotgun (WGS) entry which is preliminary data.</text>
</comment>
<evidence type="ECO:0000256" key="1">
    <source>
        <dbReference type="SAM" id="Phobius"/>
    </source>
</evidence>
<proteinExistence type="predicted"/>
<organism evidence="3 4">
    <name type="scientific">Candidatus Daviesbacteria bacterium GW2011_GWB1_36_5</name>
    <dbReference type="NCBI Taxonomy" id="1618426"/>
    <lineage>
        <taxon>Bacteria</taxon>
        <taxon>Candidatus Daviesiibacteriota</taxon>
    </lineage>
</organism>
<protein>
    <recommendedName>
        <fullName evidence="2">Phosphodiester glycosidase domain-containing protein</fullName>
    </recommendedName>
</protein>
<keyword evidence="1" id="KW-0812">Transmembrane</keyword>
<dbReference type="InterPro" id="IPR018711">
    <property type="entry name" value="NAGPA"/>
</dbReference>
<name>A0A0G0ESN0_9BACT</name>
<keyword evidence="1" id="KW-1133">Transmembrane helix</keyword>
<keyword evidence="1" id="KW-0472">Membrane</keyword>
<reference evidence="3 4" key="1">
    <citation type="journal article" date="2015" name="Nature">
        <title>rRNA introns, odd ribosomes, and small enigmatic genomes across a large radiation of phyla.</title>
        <authorList>
            <person name="Brown C.T."/>
            <person name="Hug L.A."/>
            <person name="Thomas B.C."/>
            <person name="Sharon I."/>
            <person name="Castelle C.J."/>
            <person name="Singh A."/>
            <person name="Wilkins M.J."/>
            <person name="Williams K.H."/>
            <person name="Banfield J.F."/>
        </authorList>
    </citation>
    <scope>NUCLEOTIDE SEQUENCE [LARGE SCALE GENOMIC DNA]</scope>
</reference>
<gene>
    <name evidence="3" type="ORF">US19_C0022G0028</name>
</gene>
<evidence type="ECO:0000313" key="4">
    <source>
        <dbReference type="Proteomes" id="UP000034492"/>
    </source>
</evidence>
<evidence type="ECO:0000259" key="2">
    <source>
        <dbReference type="Pfam" id="PF09992"/>
    </source>
</evidence>
<accession>A0A0G0ESN0</accession>
<dbReference type="AlphaFoldDB" id="A0A0G0ESN0"/>